<feature type="domain" description="Hedgehog/Intein (Hint)" evidence="1">
    <location>
        <begin position="118"/>
        <end position="264"/>
    </location>
</feature>
<evidence type="ECO:0000313" key="2">
    <source>
        <dbReference type="EMBL" id="SLN69506.1"/>
    </source>
</evidence>
<protein>
    <recommendedName>
        <fullName evidence="1">Hedgehog/Intein (Hint) domain-containing protein</fullName>
    </recommendedName>
</protein>
<proteinExistence type="predicted"/>
<sequence length="316" mass="33727">MGYNISDVGGQATDGVDVWNATLDLSLSNATTVSGDFDVVSLFSGASLGEATGGYSFSALSNPSLGTLDFNETTGTYTFTVDWGAVLATGADQVVSFTVTGTSGGSSDTDTVVINLLICVAQGTLIQTTKGPVRVEALGCGDLVETLDAAPQAVRWIGSRKLSVAELILDETKRPIVFEPGSLAEGVPERELSVSPQHRMFLQGWQAQLLFGEDQVLVPAKSLVNGSSIRQADVTGEVEYFHLLFDEHQIIFTEGAPTESFHPGAYTLSELDEAVRDELFALFPELQSDDGYGETARTALRPWEATLLSHTMEQFA</sequence>
<dbReference type="EMBL" id="FWFO01000005">
    <property type="protein sequence ID" value="SLN69506.1"/>
    <property type="molecule type" value="Genomic_DNA"/>
</dbReference>
<dbReference type="Pfam" id="PF13403">
    <property type="entry name" value="Hint_2"/>
    <property type="match status" value="1"/>
</dbReference>
<organism evidence="2 3">
    <name type="scientific">Falsiruegeria litorea R37</name>
    <dbReference type="NCBI Taxonomy" id="1200284"/>
    <lineage>
        <taxon>Bacteria</taxon>
        <taxon>Pseudomonadati</taxon>
        <taxon>Pseudomonadota</taxon>
        <taxon>Alphaproteobacteria</taxon>
        <taxon>Rhodobacterales</taxon>
        <taxon>Roseobacteraceae</taxon>
        <taxon>Falsiruegeria</taxon>
    </lineage>
</organism>
<dbReference type="Gene3D" id="2.170.16.10">
    <property type="entry name" value="Hedgehog/Intein (Hint) domain"/>
    <property type="match status" value="1"/>
</dbReference>
<name>A0A1Y5TVP2_9RHOB</name>
<dbReference type="OrthoDB" id="6305173at2"/>
<evidence type="ECO:0000313" key="3">
    <source>
        <dbReference type="Proteomes" id="UP000193077"/>
    </source>
</evidence>
<accession>A0A1Y5TVP2</accession>
<dbReference type="Proteomes" id="UP000193077">
    <property type="component" value="Unassembled WGS sequence"/>
</dbReference>
<keyword evidence="3" id="KW-1185">Reference proteome</keyword>
<dbReference type="AlphaFoldDB" id="A0A1Y5TVP2"/>
<dbReference type="RefSeq" id="WP_085797690.1">
    <property type="nucleotide sequence ID" value="NZ_FWFO01000005.1"/>
</dbReference>
<dbReference type="InterPro" id="IPR028992">
    <property type="entry name" value="Hedgehog/Intein_dom"/>
</dbReference>
<dbReference type="InterPro" id="IPR036844">
    <property type="entry name" value="Hint_dom_sf"/>
</dbReference>
<reference evidence="2 3" key="1">
    <citation type="submission" date="2017-03" db="EMBL/GenBank/DDBJ databases">
        <authorList>
            <person name="Afonso C.L."/>
            <person name="Miller P.J."/>
            <person name="Scott M.A."/>
            <person name="Spackman E."/>
            <person name="Goraichik I."/>
            <person name="Dimitrov K.M."/>
            <person name="Suarez D.L."/>
            <person name="Swayne D.E."/>
        </authorList>
    </citation>
    <scope>NUCLEOTIDE SEQUENCE [LARGE SCALE GENOMIC DNA]</scope>
    <source>
        <strain evidence="2 3">CECT 7639</strain>
    </source>
</reference>
<evidence type="ECO:0000259" key="1">
    <source>
        <dbReference type="Pfam" id="PF13403"/>
    </source>
</evidence>
<dbReference type="SUPFAM" id="SSF51294">
    <property type="entry name" value="Hedgehog/intein (Hint) domain"/>
    <property type="match status" value="1"/>
</dbReference>
<gene>
    <name evidence="2" type="ORF">TRL7639_04045</name>
</gene>